<comment type="caution">
    <text evidence="6">The sequence shown here is derived from an EMBL/GenBank/DDBJ whole genome shotgun (WGS) entry which is preliminary data.</text>
</comment>
<keyword evidence="7" id="KW-1185">Reference proteome</keyword>
<dbReference type="AlphaFoldDB" id="A0A4S2HAN3"/>
<gene>
    <name evidence="6" type="ORF">E5162_07930</name>
</gene>
<protein>
    <recommendedName>
        <fullName evidence="5">UPF0391 membrane protein E5162_07930</fullName>
    </recommendedName>
</protein>
<dbReference type="RefSeq" id="WP_135944648.1">
    <property type="nucleotide sequence ID" value="NZ_BMEI01000002.1"/>
</dbReference>
<proteinExistence type="inferred from homology"/>
<evidence type="ECO:0000313" key="7">
    <source>
        <dbReference type="Proteomes" id="UP000305451"/>
    </source>
</evidence>
<dbReference type="InterPro" id="IPR009760">
    <property type="entry name" value="DUF1328"/>
</dbReference>
<keyword evidence="1 5" id="KW-1003">Cell membrane</keyword>
<feature type="transmembrane region" description="Helical" evidence="5">
    <location>
        <begin position="29"/>
        <end position="51"/>
    </location>
</feature>
<keyword evidence="2 5" id="KW-0812">Transmembrane</keyword>
<evidence type="ECO:0000313" key="6">
    <source>
        <dbReference type="EMBL" id="TGY92987.1"/>
    </source>
</evidence>
<evidence type="ECO:0000256" key="2">
    <source>
        <dbReference type="ARBA" id="ARBA00022692"/>
    </source>
</evidence>
<dbReference type="EMBL" id="SRXV01000002">
    <property type="protein sequence ID" value="TGY92987.1"/>
    <property type="molecule type" value="Genomic_DNA"/>
</dbReference>
<sequence length="57" mass="5918">MFGLALLFFVVALIAGAFGFFGLAGMAAVIAQWVFFIALALAVVSAIFQALRGDPPV</sequence>
<evidence type="ECO:0000256" key="1">
    <source>
        <dbReference type="ARBA" id="ARBA00022475"/>
    </source>
</evidence>
<keyword evidence="4 5" id="KW-0472">Membrane</keyword>
<dbReference type="GO" id="GO:0005886">
    <property type="term" value="C:plasma membrane"/>
    <property type="evidence" value="ECO:0007669"/>
    <property type="project" value="UniProtKB-SubCell"/>
</dbReference>
<accession>A0A4S2HAN3</accession>
<comment type="subcellular location">
    <subcellularLocation>
        <location evidence="5">Cell membrane</location>
        <topology evidence="5">Single-pass membrane protein</topology>
    </subcellularLocation>
</comment>
<name>A0A4S2HAN3_9PROT</name>
<dbReference type="PIRSF" id="PIRSF036466">
    <property type="entry name" value="UCP036466"/>
    <property type="match status" value="1"/>
</dbReference>
<dbReference type="Proteomes" id="UP000305451">
    <property type="component" value="Unassembled WGS sequence"/>
</dbReference>
<dbReference type="HAMAP" id="MF_01361">
    <property type="entry name" value="UPF0391"/>
    <property type="match status" value="1"/>
</dbReference>
<comment type="similarity">
    <text evidence="5">Belongs to the UPF0391 family.</text>
</comment>
<dbReference type="Pfam" id="PF07043">
    <property type="entry name" value="DUF1328"/>
    <property type="match status" value="1"/>
</dbReference>
<reference evidence="6 7" key="1">
    <citation type="journal article" date="2013" name="Int. J. Syst. Evol. Microbiol.">
        <title>Marinicauda pacifica gen. nov., sp. nov., a prosthecate alphaproteobacterium of the family Hyphomonadaceae isolated from deep seawater.</title>
        <authorList>
            <person name="Zhang X.Y."/>
            <person name="Li G.W."/>
            <person name="Wang C.S."/>
            <person name="Zhang Y.J."/>
            <person name="Xu X.W."/>
            <person name="Li H."/>
            <person name="Liu A."/>
            <person name="Liu C."/>
            <person name="Xie B.B."/>
            <person name="Qin Q.L."/>
            <person name="Xu Z."/>
            <person name="Chen X.L."/>
            <person name="Zhou B.C."/>
            <person name="Zhang Y.Z."/>
        </authorList>
    </citation>
    <scope>NUCLEOTIDE SEQUENCE [LARGE SCALE GENOMIC DNA]</scope>
    <source>
        <strain evidence="6 7">P-1 km-3</strain>
    </source>
</reference>
<evidence type="ECO:0000256" key="3">
    <source>
        <dbReference type="ARBA" id="ARBA00022989"/>
    </source>
</evidence>
<organism evidence="6 7">
    <name type="scientific">Marinicauda pacifica</name>
    <dbReference type="NCBI Taxonomy" id="1133559"/>
    <lineage>
        <taxon>Bacteria</taxon>
        <taxon>Pseudomonadati</taxon>
        <taxon>Pseudomonadota</taxon>
        <taxon>Alphaproteobacteria</taxon>
        <taxon>Maricaulales</taxon>
        <taxon>Maricaulaceae</taxon>
        <taxon>Marinicauda</taxon>
    </lineage>
</organism>
<evidence type="ECO:0000256" key="5">
    <source>
        <dbReference type="HAMAP-Rule" id="MF_01361"/>
    </source>
</evidence>
<evidence type="ECO:0000256" key="4">
    <source>
        <dbReference type="ARBA" id="ARBA00023136"/>
    </source>
</evidence>
<keyword evidence="3 5" id="KW-1133">Transmembrane helix</keyword>